<dbReference type="Pfam" id="PF13275">
    <property type="entry name" value="S4_2"/>
    <property type="match status" value="1"/>
</dbReference>
<evidence type="ECO:0000313" key="3">
    <source>
        <dbReference type="Proteomes" id="UP000631576"/>
    </source>
</evidence>
<dbReference type="EMBL" id="JACOPE010000001">
    <property type="protein sequence ID" value="MBC5681998.1"/>
    <property type="molecule type" value="Genomic_DNA"/>
</dbReference>
<comment type="caution">
    <text evidence="2">The sequence shown here is derived from an EMBL/GenBank/DDBJ whole genome shotgun (WGS) entry which is preliminary data.</text>
</comment>
<sequence>MEHIKIRQNEEFIKLGQALKAVGAVESGVEAKEVIQEGLVLVNGEIDTRRGRKLYEGDLVEFDGIQIKIEK</sequence>
<reference evidence="2 3" key="1">
    <citation type="submission" date="2020-08" db="EMBL/GenBank/DDBJ databases">
        <title>Genome public.</title>
        <authorList>
            <person name="Liu C."/>
            <person name="Sun Q."/>
        </authorList>
    </citation>
    <scope>NUCLEOTIDE SEQUENCE [LARGE SCALE GENOMIC DNA]</scope>
    <source>
        <strain evidence="2 3">NSJ-13</strain>
    </source>
</reference>
<evidence type="ECO:0000313" key="2">
    <source>
        <dbReference type="EMBL" id="MBC5681998.1"/>
    </source>
</evidence>
<gene>
    <name evidence="2" type="ORF">H8S40_00015</name>
</gene>
<protein>
    <submittedName>
        <fullName evidence="2">RNA-binding S4 domain-containing protein</fullName>
    </submittedName>
</protein>
<evidence type="ECO:0000256" key="1">
    <source>
        <dbReference type="PROSITE-ProRule" id="PRU00182"/>
    </source>
</evidence>
<keyword evidence="3" id="KW-1185">Reference proteome</keyword>
<dbReference type="CDD" id="cd00165">
    <property type="entry name" value="S4"/>
    <property type="match status" value="1"/>
</dbReference>
<name>A0ABR7G3H8_9FIRM</name>
<proteinExistence type="predicted"/>
<dbReference type="SUPFAM" id="SSF55174">
    <property type="entry name" value="Alpha-L RNA-binding motif"/>
    <property type="match status" value="1"/>
</dbReference>
<accession>A0ABR7G3H8</accession>
<dbReference type="Gene3D" id="3.10.290.10">
    <property type="entry name" value="RNA-binding S4 domain"/>
    <property type="match status" value="1"/>
</dbReference>
<dbReference type="InterPro" id="IPR036986">
    <property type="entry name" value="S4_RNA-bd_sf"/>
</dbReference>
<keyword evidence="1" id="KW-0694">RNA-binding</keyword>
<dbReference type="PROSITE" id="PS50889">
    <property type="entry name" value="S4"/>
    <property type="match status" value="1"/>
</dbReference>
<dbReference type="Proteomes" id="UP000631576">
    <property type="component" value="Unassembled WGS sequence"/>
</dbReference>
<organism evidence="2 3">
    <name type="scientific">Ruminococcus hominis</name>
    <dbReference type="NCBI Taxonomy" id="2763065"/>
    <lineage>
        <taxon>Bacteria</taxon>
        <taxon>Bacillati</taxon>
        <taxon>Bacillota</taxon>
        <taxon>Clostridia</taxon>
        <taxon>Eubacteriales</taxon>
        <taxon>Oscillospiraceae</taxon>
        <taxon>Ruminococcus</taxon>
    </lineage>
</organism>